<dbReference type="InterPro" id="IPR027417">
    <property type="entry name" value="P-loop_NTPase"/>
</dbReference>
<evidence type="ECO:0000256" key="6">
    <source>
        <dbReference type="ARBA" id="ARBA00022741"/>
    </source>
</evidence>
<dbReference type="SUPFAM" id="SSF52540">
    <property type="entry name" value="P-loop containing nucleoside triphosphate hydrolases"/>
    <property type="match status" value="1"/>
</dbReference>
<dbReference type="GO" id="GO:0005829">
    <property type="term" value="C:cytosol"/>
    <property type="evidence" value="ECO:0007669"/>
    <property type="project" value="TreeGrafter"/>
</dbReference>
<dbReference type="InterPro" id="IPR023000">
    <property type="entry name" value="Shikimate_kinase_CS"/>
</dbReference>
<keyword evidence="11" id="KW-0479">Metal-binding</keyword>
<feature type="binding site" evidence="11">
    <location>
        <position position="17"/>
    </location>
    <ligand>
        <name>Mg(2+)</name>
        <dbReference type="ChEBI" id="CHEBI:18420"/>
    </ligand>
</feature>
<dbReference type="Proteomes" id="UP000005010">
    <property type="component" value="Chromosome"/>
</dbReference>
<evidence type="ECO:0000256" key="3">
    <source>
        <dbReference type="ARBA" id="ARBA00012154"/>
    </source>
</evidence>
<feature type="binding site" evidence="11">
    <location>
        <position position="35"/>
    </location>
    <ligand>
        <name>substrate</name>
    </ligand>
</feature>
<dbReference type="GO" id="GO:0000287">
    <property type="term" value="F:magnesium ion binding"/>
    <property type="evidence" value="ECO:0007669"/>
    <property type="project" value="UniProtKB-UniRule"/>
</dbReference>
<feature type="binding site" evidence="11">
    <location>
        <position position="82"/>
    </location>
    <ligand>
        <name>substrate</name>
    </ligand>
</feature>
<keyword evidence="6 11" id="KW-0547">Nucleotide-binding</keyword>
<comment type="subunit">
    <text evidence="11">Monomer.</text>
</comment>
<keyword evidence="13" id="KW-1185">Reference proteome</keyword>
<dbReference type="Pfam" id="PF01202">
    <property type="entry name" value="SKI"/>
    <property type="match status" value="1"/>
</dbReference>
<dbReference type="RefSeq" id="WP_014660744.1">
    <property type="nucleotide sequence ID" value="NC_017737.1"/>
</dbReference>
<evidence type="ECO:0000256" key="5">
    <source>
        <dbReference type="ARBA" id="ARBA00022679"/>
    </source>
</evidence>
<proteinExistence type="inferred from homology"/>
<evidence type="ECO:0000256" key="10">
    <source>
        <dbReference type="ARBA" id="ARBA00048567"/>
    </source>
</evidence>
<dbReference type="GO" id="GO:0005524">
    <property type="term" value="F:ATP binding"/>
    <property type="evidence" value="ECO:0007669"/>
    <property type="project" value="UniProtKB-UniRule"/>
</dbReference>
<comment type="subcellular location">
    <subcellularLocation>
        <location evidence="11">Cytoplasm</location>
    </subcellularLocation>
</comment>
<evidence type="ECO:0000256" key="11">
    <source>
        <dbReference type="HAMAP-Rule" id="MF_00109"/>
    </source>
</evidence>
<organism evidence="12 13">
    <name type="scientific">Helicobacter cetorum (strain ATCC BAA-429 / MIT 00-7128)</name>
    <dbReference type="NCBI Taxonomy" id="182217"/>
    <lineage>
        <taxon>Bacteria</taxon>
        <taxon>Pseudomonadati</taxon>
        <taxon>Campylobacterota</taxon>
        <taxon>Epsilonproteobacteria</taxon>
        <taxon>Campylobacterales</taxon>
        <taxon>Helicobacteraceae</taxon>
        <taxon>Helicobacter</taxon>
    </lineage>
</organism>
<evidence type="ECO:0000256" key="1">
    <source>
        <dbReference type="ARBA" id="ARBA00004842"/>
    </source>
</evidence>
<dbReference type="AlphaFoldDB" id="I0ELQ3"/>
<evidence type="ECO:0000256" key="9">
    <source>
        <dbReference type="ARBA" id="ARBA00023141"/>
    </source>
</evidence>
<dbReference type="PATRIC" id="fig|182217.3.peg.635"/>
<dbReference type="GO" id="GO:0009423">
    <property type="term" value="P:chorismate biosynthetic process"/>
    <property type="evidence" value="ECO:0007669"/>
    <property type="project" value="UniProtKB-UniRule"/>
</dbReference>
<evidence type="ECO:0000313" key="12">
    <source>
        <dbReference type="EMBL" id="AFI03872.1"/>
    </source>
</evidence>
<reference evidence="13" key="1">
    <citation type="submission" date="2012-04" db="EMBL/GenBank/DDBJ databases">
        <title>Complete genome sequence of Helicobacter cetorum strain MIT 00-7128.</title>
        <authorList>
            <person name="Kersulyte D."/>
            <person name="Berg D.E."/>
        </authorList>
    </citation>
    <scope>NUCLEOTIDE SEQUENCE [LARGE SCALE GENOMIC DNA]</scope>
    <source>
        <strain evidence="13">MIT 00-7128</strain>
    </source>
</reference>
<keyword evidence="4 11" id="KW-0028">Amino-acid biosynthesis</keyword>
<dbReference type="UniPathway" id="UPA00053">
    <property type="reaction ID" value="UER00088"/>
</dbReference>
<evidence type="ECO:0000256" key="2">
    <source>
        <dbReference type="ARBA" id="ARBA00006997"/>
    </source>
</evidence>
<dbReference type="EC" id="2.7.1.71" evidence="3 11"/>
<evidence type="ECO:0000256" key="4">
    <source>
        <dbReference type="ARBA" id="ARBA00022605"/>
    </source>
</evidence>
<dbReference type="STRING" id="182217.HCW_02955"/>
<keyword evidence="8 11" id="KW-0067">ATP-binding</keyword>
<comment type="cofactor">
    <cofactor evidence="11">
        <name>Mg(2+)</name>
        <dbReference type="ChEBI" id="CHEBI:18420"/>
    </cofactor>
    <text evidence="11">Binds 1 Mg(2+) ion per subunit.</text>
</comment>
<dbReference type="HAMAP" id="MF_00109">
    <property type="entry name" value="Shikimate_kinase"/>
    <property type="match status" value="1"/>
</dbReference>
<dbReference type="PANTHER" id="PTHR21087">
    <property type="entry name" value="SHIKIMATE KINASE"/>
    <property type="match status" value="1"/>
</dbReference>
<feature type="binding site" evidence="11">
    <location>
        <begin position="13"/>
        <end position="18"/>
    </location>
    <ligand>
        <name>ATP</name>
        <dbReference type="ChEBI" id="CHEBI:30616"/>
    </ligand>
</feature>
<sequence length="166" mass="18893">MINEHLVLIGFMGSGKSSLSQQLGIALKREVLDTDVLISEKVGLSVAQIFEKFGEEGFRMLERNLLEELKSLKTPHIISTGGGIIMHNNFRGLGKVFYLRANFEVILERLSAYEFQKRPLLKDLQKAKELYLKRQVLYEKNADFIIDANGGLQKSLEQVLEYCLTD</sequence>
<dbReference type="EMBL" id="CP003479">
    <property type="protein sequence ID" value="AFI03872.1"/>
    <property type="molecule type" value="Genomic_DNA"/>
</dbReference>
<dbReference type="eggNOG" id="COG0703">
    <property type="taxonomic scope" value="Bacteria"/>
</dbReference>
<dbReference type="GO" id="GO:0008652">
    <property type="term" value="P:amino acid biosynthetic process"/>
    <property type="evidence" value="ECO:0007669"/>
    <property type="project" value="UniProtKB-KW"/>
</dbReference>
<dbReference type="Gene3D" id="3.40.50.300">
    <property type="entry name" value="P-loop containing nucleotide triphosphate hydrolases"/>
    <property type="match status" value="1"/>
</dbReference>
<dbReference type="InterPro" id="IPR000623">
    <property type="entry name" value="Shikimate_kinase/TSH1"/>
</dbReference>
<dbReference type="KEGG" id="hce:HCW_02955"/>
<keyword evidence="9 11" id="KW-0057">Aromatic amino acid biosynthesis</keyword>
<dbReference type="HOGENOM" id="CLU_057607_4_0_7"/>
<dbReference type="PROSITE" id="PS01128">
    <property type="entry name" value="SHIKIMATE_KINASE"/>
    <property type="match status" value="1"/>
</dbReference>
<keyword evidence="5 11" id="KW-0808">Transferase</keyword>
<dbReference type="PRINTS" id="PR01100">
    <property type="entry name" value="SHIKIMTKNASE"/>
</dbReference>
<dbReference type="GO" id="GO:0004765">
    <property type="term" value="F:shikimate kinase activity"/>
    <property type="evidence" value="ECO:0007669"/>
    <property type="project" value="UniProtKB-UniRule"/>
</dbReference>
<evidence type="ECO:0000256" key="8">
    <source>
        <dbReference type="ARBA" id="ARBA00022840"/>
    </source>
</evidence>
<comment type="function">
    <text evidence="11">Catalyzes the specific phosphorylation of the 3-hydroxyl group of shikimic acid using ATP as a cosubstrate.</text>
</comment>
<dbReference type="CDD" id="cd00464">
    <property type="entry name" value="SK"/>
    <property type="match status" value="1"/>
</dbReference>
<keyword evidence="7 11" id="KW-0418">Kinase</keyword>
<dbReference type="PANTHER" id="PTHR21087:SF16">
    <property type="entry name" value="SHIKIMATE KINASE 1, CHLOROPLASTIC"/>
    <property type="match status" value="1"/>
</dbReference>
<feature type="binding site" evidence="11">
    <location>
        <position position="134"/>
    </location>
    <ligand>
        <name>substrate</name>
    </ligand>
</feature>
<comment type="pathway">
    <text evidence="1 11">Metabolic intermediate biosynthesis; chorismate biosynthesis; chorismate from D-erythrose 4-phosphate and phosphoenolpyruvate: step 5/7.</text>
</comment>
<dbReference type="InterPro" id="IPR031322">
    <property type="entry name" value="Shikimate/glucono_kinase"/>
</dbReference>
<keyword evidence="11" id="KW-0460">Magnesium</keyword>
<feature type="binding site" evidence="11">
    <location>
        <position position="118"/>
    </location>
    <ligand>
        <name>ATP</name>
        <dbReference type="ChEBI" id="CHEBI:30616"/>
    </ligand>
</feature>
<name>I0ELQ3_HELC0</name>
<comment type="similarity">
    <text evidence="2 11">Belongs to the shikimate kinase family.</text>
</comment>
<evidence type="ECO:0000256" key="7">
    <source>
        <dbReference type="ARBA" id="ARBA00022777"/>
    </source>
</evidence>
<protein>
    <recommendedName>
        <fullName evidence="3 11">Shikimate kinase</fullName>
        <shortName evidence="11">SK</shortName>
        <ecNumber evidence="3 11">2.7.1.71</ecNumber>
    </recommendedName>
</protein>
<keyword evidence="11" id="KW-0963">Cytoplasm</keyword>
<dbReference type="GO" id="GO:0009073">
    <property type="term" value="P:aromatic amino acid family biosynthetic process"/>
    <property type="evidence" value="ECO:0007669"/>
    <property type="project" value="UniProtKB-KW"/>
</dbReference>
<evidence type="ECO:0000313" key="13">
    <source>
        <dbReference type="Proteomes" id="UP000005010"/>
    </source>
</evidence>
<gene>
    <name evidence="11 12" type="primary">aroK</name>
    <name evidence="12" type="ordered locus">HCW_02955</name>
</gene>
<comment type="caution">
    <text evidence="11">Lacks conserved residue(s) required for the propagation of feature annotation.</text>
</comment>
<feature type="binding site" evidence="11">
    <location>
        <position position="59"/>
    </location>
    <ligand>
        <name>substrate</name>
    </ligand>
</feature>
<comment type="catalytic activity">
    <reaction evidence="10 11">
        <text>shikimate + ATP = 3-phosphoshikimate + ADP + H(+)</text>
        <dbReference type="Rhea" id="RHEA:13121"/>
        <dbReference type="ChEBI" id="CHEBI:15378"/>
        <dbReference type="ChEBI" id="CHEBI:30616"/>
        <dbReference type="ChEBI" id="CHEBI:36208"/>
        <dbReference type="ChEBI" id="CHEBI:145989"/>
        <dbReference type="ChEBI" id="CHEBI:456216"/>
        <dbReference type="EC" id="2.7.1.71"/>
    </reaction>
</comment>
<accession>I0ELQ3</accession>